<keyword evidence="14" id="KW-1185">Reference proteome</keyword>
<dbReference type="RefSeq" id="WP_145259746.1">
    <property type="nucleotide sequence ID" value="NZ_CP036279.1"/>
</dbReference>
<evidence type="ECO:0000256" key="6">
    <source>
        <dbReference type="ARBA" id="ARBA00022695"/>
    </source>
</evidence>
<evidence type="ECO:0000256" key="11">
    <source>
        <dbReference type="HAMAP-Rule" id="MF_00244"/>
    </source>
</evidence>
<dbReference type="Pfam" id="PF01467">
    <property type="entry name" value="CTP_transf_like"/>
    <property type="match status" value="1"/>
</dbReference>
<dbReference type="KEGG" id="knv:Pan216_36370"/>
<evidence type="ECO:0000256" key="8">
    <source>
        <dbReference type="ARBA" id="ARBA00022840"/>
    </source>
</evidence>
<dbReference type="NCBIfam" id="TIGR00125">
    <property type="entry name" value="cyt_tran_rel"/>
    <property type="match status" value="1"/>
</dbReference>
<evidence type="ECO:0000256" key="9">
    <source>
        <dbReference type="ARBA" id="ARBA00023027"/>
    </source>
</evidence>
<dbReference type="EMBL" id="CP036279">
    <property type="protein sequence ID" value="QDU62767.1"/>
    <property type="molecule type" value="Genomic_DNA"/>
</dbReference>
<comment type="similarity">
    <text evidence="3 11">Belongs to the NadD family.</text>
</comment>
<dbReference type="SUPFAM" id="SSF52374">
    <property type="entry name" value="Nucleotidylyl transferase"/>
    <property type="match status" value="1"/>
</dbReference>
<keyword evidence="4 11" id="KW-0662">Pyridine nucleotide biosynthesis</keyword>
<dbReference type="NCBIfam" id="TIGR00482">
    <property type="entry name" value="nicotinate (nicotinamide) nucleotide adenylyltransferase"/>
    <property type="match status" value="1"/>
</dbReference>
<comment type="function">
    <text evidence="1 11">Catalyzes the reversible adenylation of nicotinate mononucleotide (NaMN) to nicotinic acid adenine dinucleotide (NaAD).</text>
</comment>
<dbReference type="InterPro" id="IPR004821">
    <property type="entry name" value="Cyt_trans-like"/>
</dbReference>
<keyword evidence="6 11" id="KW-0548">Nucleotidyltransferase</keyword>
<accession>A0A518B711</accession>
<evidence type="ECO:0000256" key="4">
    <source>
        <dbReference type="ARBA" id="ARBA00022642"/>
    </source>
</evidence>
<dbReference type="InterPro" id="IPR005248">
    <property type="entry name" value="NadD/NMNAT"/>
</dbReference>
<dbReference type="PANTHER" id="PTHR39321">
    <property type="entry name" value="NICOTINATE-NUCLEOTIDE ADENYLYLTRANSFERASE-RELATED"/>
    <property type="match status" value="1"/>
</dbReference>
<dbReference type="Gene3D" id="3.40.50.620">
    <property type="entry name" value="HUPs"/>
    <property type="match status" value="1"/>
</dbReference>
<keyword evidence="5 11" id="KW-0808">Transferase</keyword>
<dbReference type="AlphaFoldDB" id="A0A518B711"/>
<dbReference type="HAMAP" id="MF_00244">
    <property type="entry name" value="NaMN_adenylyltr"/>
    <property type="match status" value="1"/>
</dbReference>
<evidence type="ECO:0000256" key="3">
    <source>
        <dbReference type="ARBA" id="ARBA00009014"/>
    </source>
</evidence>
<proteinExistence type="inferred from homology"/>
<gene>
    <name evidence="11 13" type="primary">nadD</name>
    <name evidence="13" type="ORF">Pan216_36370</name>
</gene>
<dbReference type="GO" id="GO:0009435">
    <property type="term" value="P:NAD+ biosynthetic process"/>
    <property type="evidence" value="ECO:0007669"/>
    <property type="project" value="UniProtKB-UniRule"/>
</dbReference>
<dbReference type="CDD" id="cd02165">
    <property type="entry name" value="NMNAT"/>
    <property type="match status" value="1"/>
</dbReference>
<evidence type="ECO:0000256" key="5">
    <source>
        <dbReference type="ARBA" id="ARBA00022679"/>
    </source>
</evidence>
<keyword evidence="9 11" id="KW-0520">NAD</keyword>
<keyword evidence="7 11" id="KW-0547">Nucleotide-binding</keyword>
<dbReference type="PANTHER" id="PTHR39321:SF3">
    <property type="entry name" value="PHOSPHOPANTETHEINE ADENYLYLTRANSFERASE"/>
    <property type="match status" value="1"/>
</dbReference>
<evidence type="ECO:0000256" key="7">
    <source>
        <dbReference type="ARBA" id="ARBA00022741"/>
    </source>
</evidence>
<evidence type="ECO:0000313" key="14">
    <source>
        <dbReference type="Proteomes" id="UP000317093"/>
    </source>
</evidence>
<dbReference type="GO" id="GO:0005524">
    <property type="term" value="F:ATP binding"/>
    <property type="evidence" value="ECO:0007669"/>
    <property type="project" value="UniProtKB-KW"/>
</dbReference>
<dbReference type="NCBIfam" id="NF000840">
    <property type="entry name" value="PRK00071.1-3"/>
    <property type="match status" value="1"/>
</dbReference>
<evidence type="ECO:0000256" key="1">
    <source>
        <dbReference type="ARBA" id="ARBA00002324"/>
    </source>
</evidence>
<dbReference type="UniPathway" id="UPA00253">
    <property type="reaction ID" value="UER00332"/>
</dbReference>
<sequence length="204" mass="22697">MRQRLGILGGSFDPIHLGHLILGERAVESLSLDRLLFVPASIPPHKQDEHLSAADQRLELVQLAVAGNPNFEVSDIEMKRGGPSYTADTLEALTEDFPKHELVLILGADMVMNLPTWHRPEQIVRLARIAAARRPDTTRIDFSSLEGLFSPDQLDWTASNLIEMPAIGISSTEIRERCAAGRSIRYLVPAPVDSYIRAHELYRG</sequence>
<evidence type="ECO:0000256" key="2">
    <source>
        <dbReference type="ARBA" id="ARBA00005019"/>
    </source>
</evidence>
<keyword evidence="8 11" id="KW-0067">ATP-binding</keyword>
<dbReference type="EC" id="2.7.7.18" evidence="11"/>
<name>A0A518B711_9BACT</name>
<dbReference type="Proteomes" id="UP000317093">
    <property type="component" value="Chromosome"/>
</dbReference>
<comment type="pathway">
    <text evidence="2 11">Cofactor biosynthesis; NAD(+) biosynthesis; deamido-NAD(+) from nicotinate D-ribonucleotide: step 1/1.</text>
</comment>
<evidence type="ECO:0000259" key="12">
    <source>
        <dbReference type="Pfam" id="PF01467"/>
    </source>
</evidence>
<organism evidence="13 14">
    <name type="scientific">Kolteria novifilia</name>
    <dbReference type="NCBI Taxonomy" id="2527975"/>
    <lineage>
        <taxon>Bacteria</taxon>
        <taxon>Pseudomonadati</taxon>
        <taxon>Planctomycetota</taxon>
        <taxon>Planctomycetia</taxon>
        <taxon>Kolteriales</taxon>
        <taxon>Kolteriaceae</taxon>
        <taxon>Kolteria</taxon>
    </lineage>
</organism>
<comment type="catalytic activity">
    <reaction evidence="10 11">
        <text>nicotinate beta-D-ribonucleotide + ATP + H(+) = deamido-NAD(+) + diphosphate</text>
        <dbReference type="Rhea" id="RHEA:22860"/>
        <dbReference type="ChEBI" id="CHEBI:15378"/>
        <dbReference type="ChEBI" id="CHEBI:30616"/>
        <dbReference type="ChEBI" id="CHEBI:33019"/>
        <dbReference type="ChEBI" id="CHEBI:57502"/>
        <dbReference type="ChEBI" id="CHEBI:58437"/>
        <dbReference type="EC" id="2.7.7.18"/>
    </reaction>
</comment>
<dbReference type="OrthoDB" id="5295945at2"/>
<dbReference type="InterPro" id="IPR014729">
    <property type="entry name" value="Rossmann-like_a/b/a_fold"/>
</dbReference>
<evidence type="ECO:0000313" key="13">
    <source>
        <dbReference type="EMBL" id="QDU62767.1"/>
    </source>
</evidence>
<feature type="domain" description="Cytidyltransferase-like" evidence="12">
    <location>
        <begin position="7"/>
        <end position="177"/>
    </location>
</feature>
<reference evidence="13 14" key="1">
    <citation type="submission" date="2019-02" db="EMBL/GenBank/DDBJ databases">
        <title>Deep-cultivation of Planctomycetes and their phenomic and genomic characterization uncovers novel biology.</title>
        <authorList>
            <person name="Wiegand S."/>
            <person name="Jogler M."/>
            <person name="Boedeker C."/>
            <person name="Pinto D."/>
            <person name="Vollmers J."/>
            <person name="Rivas-Marin E."/>
            <person name="Kohn T."/>
            <person name="Peeters S.H."/>
            <person name="Heuer A."/>
            <person name="Rast P."/>
            <person name="Oberbeckmann S."/>
            <person name="Bunk B."/>
            <person name="Jeske O."/>
            <person name="Meyerdierks A."/>
            <person name="Storesund J.E."/>
            <person name="Kallscheuer N."/>
            <person name="Luecker S."/>
            <person name="Lage O.M."/>
            <person name="Pohl T."/>
            <person name="Merkel B.J."/>
            <person name="Hornburger P."/>
            <person name="Mueller R.-W."/>
            <person name="Bruemmer F."/>
            <person name="Labrenz M."/>
            <person name="Spormann A.M."/>
            <person name="Op den Camp H."/>
            <person name="Overmann J."/>
            <person name="Amann R."/>
            <person name="Jetten M.S.M."/>
            <person name="Mascher T."/>
            <person name="Medema M.H."/>
            <person name="Devos D.P."/>
            <person name="Kaster A.-K."/>
            <person name="Ovreas L."/>
            <person name="Rohde M."/>
            <person name="Galperin M.Y."/>
            <person name="Jogler C."/>
        </authorList>
    </citation>
    <scope>NUCLEOTIDE SEQUENCE [LARGE SCALE GENOMIC DNA]</scope>
    <source>
        <strain evidence="13 14">Pan216</strain>
    </source>
</reference>
<evidence type="ECO:0000256" key="10">
    <source>
        <dbReference type="ARBA" id="ARBA00048721"/>
    </source>
</evidence>
<dbReference type="GO" id="GO:0004515">
    <property type="term" value="F:nicotinate-nucleotide adenylyltransferase activity"/>
    <property type="evidence" value="ECO:0007669"/>
    <property type="project" value="UniProtKB-UniRule"/>
</dbReference>
<protein>
    <recommendedName>
        <fullName evidence="11">Probable nicotinate-nucleotide adenylyltransferase</fullName>
        <ecNumber evidence="11">2.7.7.18</ecNumber>
    </recommendedName>
    <alternativeName>
        <fullName evidence="11">Deamido-NAD(+) diphosphorylase</fullName>
    </alternativeName>
    <alternativeName>
        <fullName evidence="11">Deamido-NAD(+) pyrophosphorylase</fullName>
    </alternativeName>
    <alternativeName>
        <fullName evidence="11">Nicotinate mononucleotide adenylyltransferase</fullName>
        <shortName evidence="11">NaMN adenylyltransferase</shortName>
    </alternativeName>
</protein>